<dbReference type="EMBL" id="LQPJ01000059">
    <property type="protein sequence ID" value="ORW28567.1"/>
    <property type="molecule type" value="Genomic_DNA"/>
</dbReference>
<evidence type="ECO:0000256" key="2">
    <source>
        <dbReference type="ARBA" id="ARBA00023125"/>
    </source>
</evidence>
<dbReference type="PANTHER" id="PTHR30055:SF234">
    <property type="entry name" value="HTH-TYPE TRANSCRIPTIONAL REGULATOR BETI"/>
    <property type="match status" value="1"/>
</dbReference>
<reference evidence="6 7" key="1">
    <citation type="submission" date="2016-01" db="EMBL/GenBank/DDBJ databases">
        <title>The new phylogeny of the genus Mycobacterium.</title>
        <authorList>
            <person name="Tarcisio F."/>
            <person name="Conor M."/>
            <person name="Antonella G."/>
            <person name="Elisabetta G."/>
            <person name="Giulia F.S."/>
            <person name="Sara T."/>
            <person name="Anna F."/>
            <person name="Clotilde B."/>
            <person name="Roberto B."/>
            <person name="Veronica D.S."/>
            <person name="Fabio R."/>
            <person name="Monica P."/>
            <person name="Olivier J."/>
            <person name="Enrico T."/>
            <person name="Nicola S."/>
        </authorList>
    </citation>
    <scope>NUCLEOTIDE SEQUENCE [LARGE SCALE GENOMIC DNA]</scope>
    <source>
        <strain evidence="6 7">DSM 44572</strain>
    </source>
</reference>
<dbReference type="AlphaFoldDB" id="A0A1X1ZWH7"/>
<keyword evidence="7" id="KW-1185">Reference proteome</keyword>
<evidence type="ECO:0000313" key="6">
    <source>
        <dbReference type="EMBL" id="ORW28567.1"/>
    </source>
</evidence>
<gene>
    <name evidence="6" type="ORF">AWC19_26845</name>
</gene>
<dbReference type="PANTHER" id="PTHR30055">
    <property type="entry name" value="HTH-TYPE TRANSCRIPTIONAL REGULATOR RUTR"/>
    <property type="match status" value="1"/>
</dbReference>
<dbReference type="InterPro" id="IPR050109">
    <property type="entry name" value="HTH-type_TetR-like_transc_reg"/>
</dbReference>
<dbReference type="Pfam" id="PF00440">
    <property type="entry name" value="TetR_N"/>
    <property type="match status" value="1"/>
</dbReference>
<sequence>MVSEAVRSDAARNRQALIDVASRLFASASGDEEPSLRLIAREAGVGVGTLFRHFPSREALVEAVYLDQVRRLTDGADQLLATYPPAQAMRRWMDLFTEWLATKNGMIETLRAMIKDDRLGSGHTRAELLAAIDKILAAGRAAGDIGAHATSEDVAAGLIGIFSVAPTTGNSEQAARLLDIFMSGLATPNHEKWRPQPD</sequence>
<dbReference type="RefSeq" id="WP_085076908.1">
    <property type="nucleotide sequence ID" value="NZ_JACKRZ010000174.1"/>
</dbReference>
<evidence type="ECO:0000259" key="5">
    <source>
        <dbReference type="PROSITE" id="PS50977"/>
    </source>
</evidence>
<organism evidence="6 7">
    <name type="scientific">Mycobacterium palustre</name>
    <dbReference type="NCBI Taxonomy" id="153971"/>
    <lineage>
        <taxon>Bacteria</taxon>
        <taxon>Bacillati</taxon>
        <taxon>Actinomycetota</taxon>
        <taxon>Actinomycetes</taxon>
        <taxon>Mycobacteriales</taxon>
        <taxon>Mycobacteriaceae</taxon>
        <taxon>Mycobacterium</taxon>
        <taxon>Mycobacterium simiae complex</taxon>
    </lineage>
</organism>
<dbReference type="GO" id="GO:0003700">
    <property type="term" value="F:DNA-binding transcription factor activity"/>
    <property type="evidence" value="ECO:0007669"/>
    <property type="project" value="TreeGrafter"/>
</dbReference>
<dbReference type="SUPFAM" id="SSF48498">
    <property type="entry name" value="Tetracyclin repressor-like, C-terminal domain"/>
    <property type="match status" value="1"/>
</dbReference>
<keyword evidence="1" id="KW-0805">Transcription regulation</keyword>
<dbReference type="SUPFAM" id="SSF46689">
    <property type="entry name" value="Homeodomain-like"/>
    <property type="match status" value="1"/>
</dbReference>
<dbReference type="InterPro" id="IPR036271">
    <property type="entry name" value="Tet_transcr_reg_TetR-rel_C_sf"/>
</dbReference>
<feature type="DNA-binding region" description="H-T-H motif" evidence="4">
    <location>
        <begin position="35"/>
        <end position="54"/>
    </location>
</feature>
<comment type="caution">
    <text evidence="6">The sequence shown here is derived from an EMBL/GenBank/DDBJ whole genome shotgun (WGS) entry which is preliminary data.</text>
</comment>
<dbReference type="Pfam" id="PF21597">
    <property type="entry name" value="TetR_C_43"/>
    <property type="match status" value="1"/>
</dbReference>
<dbReference type="STRING" id="153971.AWC19_26845"/>
<dbReference type="Proteomes" id="UP000193529">
    <property type="component" value="Unassembled WGS sequence"/>
</dbReference>
<name>A0A1X1ZWH7_9MYCO</name>
<dbReference type="Gene3D" id="1.10.357.10">
    <property type="entry name" value="Tetracycline Repressor, domain 2"/>
    <property type="match status" value="1"/>
</dbReference>
<feature type="domain" description="HTH tetR-type" evidence="5">
    <location>
        <begin position="11"/>
        <end position="72"/>
    </location>
</feature>
<evidence type="ECO:0000256" key="4">
    <source>
        <dbReference type="PROSITE-ProRule" id="PRU00335"/>
    </source>
</evidence>
<dbReference type="InterPro" id="IPR001647">
    <property type="entry name" value="HTH_TetR"/>
</dbReference>
<evidence type="ECO:0000313" key="7">
    <source>
        <dbReference type="Proteomes" id="UP000193529"/>
    </source>
</evidence>
<keyword evidence="3" id="KW-0804">Transcription</keyword>
<evidence type="ECO:0000256" key="1">
    <source>
        <dbReference type="ARBA" id="ARBA00023015"/>
    </source>
</evidence>
<dbReference type="InterPro" id="IPR049445">
    <property type="entry name" value="TetR_SbtR-like_C"/>
</dbReference>
<protein>
    <submittedName>
        <fullName evidence="6">Transcriptional regulator</fullName>
    </submittedName>
</protein>
<keyword evidence="2 4" id="KW-0238">DNA-binding</keyword>
<dbReference type="InterPro" id="IPR009057">
    <property type="entry name" value="Homeodomain-like_sf"/>
</dbReference>
<proteinExistence type="predicted"/>
<dbReference type="PROSITE" id="PS50977">
    <property type="entry name" value="HTH_TETR_2"/>
    <property type="match status" value="1"/>
</dbReference>
<evidence type="ECO:0000256" key="3">
    <source>
        <dbReference type="ARBA" id="ARBA00023163"/>
    </source>
</evidence>
<accession>A0A1X1ZWH7</accession>
<dbReference type="GO" id="GO:0000976">
    <property type="term" value="F:transcription cis-regulatory region binding"/>
    <property type="evidence" value="ECO:0007669"/>
    <property type="project" value="TreeGrafter"/>
</dbReference>